<dbReference type="Pfam" id="PF00117">
    <property type="entry name" value="GATase"/>
    <property type="match status" value="1"/>
</dbReference>
<dbReference type="CDD" id="cd01743">
    <property type="entry name" value="GATase1_Anthranilate_Synthase"/>
    <property type="match status" value="1"/>
</dbReference>
<evidence type="ECO:0000259" key="2">
    <source>
        <dbReference type="Pfam" id="PF00117"/>
    </source>
</evidence>
<proteinExistence type="predicted"/>
<dbReference type="PANTHER" id="PTHR43418:SF4">
    <property type="entry name" value="MULTIFUNCTIONAL TRYPTOPHAN BIOSYNTHESIS PROTEIN"/>
    <property type="match status" value="1"/>
</dbReference>
<accession>A0A2W5FJG0</accession>
<dbReference type="SUPFAM" id="SSF52317">
    <property type="entry name" value="Class I glutamine amidotransferase-like"/>
    <property type="match status" value="1"/>
</dbReference>
<evidence type="ECO:0000313" key="3">
    <source>
        <dbReference type="EMBL" id="PZP55123.1"/>
    </source>
</evidence>
<name>A0A2W5FJG0_9BACT</name>
<dbReference type="PANTHER" id="PTHR43418">
    <property type="entry name" value="MULTIFUNCTIONAL TRYPTOPHAN BIOSYNTHESIS PROTEIN-RELATED"/>
    <property type="match status" value="1"/>
</dbReference>
<protein>
    <submittedName>
        <fullName evidence="3">Aminodeoxychorismate/anthranilate synthase component II</fullName>
    </submittedName>
</protein>
<dbReference type="PRINTS" id="PR00097">
    <property type="entry name" value="ANTSNTHASEII"/>
</dbReference>
<keyword evidence="1" id="KW-0315">Glutamine amidotransferase</keyword>
<dbReference type="EMBL" id="QFOT01000087">
    <property type="protein sequence ID" value="PZP55123.1"/>
    <property type="molecule type" value="Genomic_DNA"/>
</dbReference>
<dbReference type="InterPro" id="IPR050472">
    <property type="entry name" value="Anth_synth/Amidotransfase"/>
</dbReference>
<dbReference type="InterPro" id="IPR006221">
    <property type="entry name" value="TrpG/PapA_dom"/>
</dbReference>
<dbReference type="GO" id="GO:0004049">
    <property type="term" value="F:anthranilate synthase activity"/>
    <property type="evidence" value="ECO:0007669"/>
    <property type="project" value="TreeGrafter"/>
</dbReference>
<dbReference type="PROSITE" id="PS51273">
    <property type="entry name" value="GATASE_TYPE_1"/>
    <property type="match status" value="1"/>
</dbReference>
<dbReference type="AlphaFoldDB" id="A0A2W5FJG0"/>
<dbReference type="PRINTS" id="PR00096">
    <property type="entry name" value="GATASE"/>
</dbReference>
<dbReference type="GO" id="GO:0000162">
    <property type="term" value="P:L-tryptophan biosynthetic process"/>
    <property type="evidence" value="ECO:0007669"/>
    <property type="project" value="TreeGrafter"/>
</dbReference>
<sequence>MITLIDNYDSFTFNLVQYFGDLGEACNVIRNDEKTVEQVLAEKPLAIVLSPGPCNPDQAGICLDLVKACAGQDIPMFGVCLGFQSMAQAFGGKIIRAPAPMHGKLSKIKHDGKGVFKGLPSPYEVTRYHSLILERESFPDVLEATSWTEDGIIMGLQHKTKPIHGVLFHPESIATEHGHAVIKNFLEIIK</sequence>
<dbReference type="InterPro" id="IPR029062">
    <property type="entry name" value="Class_I_gatase-like"/>
</dbReference>
<organism evidence="3 4">
    <name type="scientific">Micavibrio aeruginosavorus</name>
    <dbReference type="NCBI Taxonomy" id="349221"/>
    <lineage>
        <taxon>Bacteria</taxon>
        <taxon>Pseudomonadati</taxon>
        <taxon>Bdellovibrionota</taxon>
        <taxon>Bdellovibrionia</taxon>
        <taxon>Bdellovibrionales</taxon>
        <taxon>Pseudobdellovibrionaceae</taxon>
        <taxon>Micavibrio</taxon>
    </lineage>
</organism>
<dbReference type="Proteomes" id="UP000249739">
    <property type="component" value="Unassembled WGS sequence"/>
</dbReference>
<dbReference type="Gene3D" id="3.40.50.880">
    <property type="match status" value="1"/>
</dbReference>
<evidence type="ECO:0000256" key="1">
    <source>
        <dbReference type="ARBA" id="ARBA00022962"/>
    </source>
</evidence>
<dbReference type="GO" id="GO:0005829">
    <property type="term" value="C:cytosol"/>
    <property type="evidence" value="ECO:0007669"/>
    <property type="project" value="TreeGrafter"/>
</dbReference>
<evidence type="ECO:0000313" key="4">
    <source>
        <dbReference type="Proteomes" id="UP000249739"/>
    </source>
</evidence>
<reference evidence="3 4" key="1">
    <citation type="submission" date="2017-08" db="EMBL/GenBank/DDBJ databases">
        <title>Infants hospitalized years apart are colonized by the same room-sourced microbial strains.</title>
        <authorList>
            <person name="Brooks B."/>
            <person name="Olm M.R."/>
            <person name="Firek B.A."/>
            <person name="Baker R."/>
            <person name="Thomas B.C."/>
            <person name="Morowitz M.J."/>
            <person name="Banfield J.F."/>
        </authorList>
    </citation>
    <scope>NUCLEOTIDE SEQUENCE [LARGE SCALE GENOMIC DNA]</scope>
    <source>
        <strain evidence="3">S2_006_000_R2_64</strain>
    </source>
</reference>
<comment type="caution">
    <text evidence="3">The sequence shown here is derived from an EMBL/GenBank/DDBJ whole genome shotgun (WGS) entry which is preliminary data.</text>
</comment>
<dbReference type="NCBIfam" id="TIGR00566">
    <property type="entry name" value="trpG_papA"/>
    <property type="match status" value="1"/>
</dbReference>
<dbReference type="PRINTS" id="PR00099">
    <property type="entry name" value="CPSGATASE"/>
</dbReference>
<gene>
    <name evidence="3" type="ORF">DI586_07845</name>
</gene>
<dbReference type="FunFam" id="3.40.50.880:FF:000003">
    <property type="entry name" value="Anthranilate synthase component II"/>
    <property type="match status" value="1"/>
</dbReference>
<feature type="domain" description="Glutamine amidotransferase" evidence="2">
    <location>
        <begin position="4"/>
        <end position="186"/>
    </location>
</feature>
<dbReference type="InterPro" id="IPR017926">
    <property type="entry name" value="GATASE"/>
</dbReference>